<dbReference type="Proteomes" id="UP000538292">
    <property type="component" value="Unassembled WGS sequence"/>
</dbReference>
<comment type="caution">
    <text evidence="1">The sequence shown here is derived from an EMBL/GenBank/DDBJ whole genome shotgun (WGS) entry which is preliminary data.</text>
</comment>
<proteinExistence type="predicted"/>
<sequence>MDGSGGSWGTIFKNGRISIKDIEDNPHLFSGKSANDIANMLREAGYDVTIKASTKSRSGAQIIKINNPGAGKNITQVQVSPGGGRHGSSPYVKISTNDQGIIKIVDGLESNYKTDGKETAKIIFTGRK</sequence>
<name>A0A7W1XS82_9BACL</name>
<dbReference type="RefSeq" id="WP_181739310.1">
    <property type="nucleotide sequence ID" value="NZ_JACEOL010000025.1"/>
</dbReference>
<organism evidence="1 2">
    <name type="scientific">Thermoactinomyces mirandus</name>
    <dbReference type="NCBI Taxonomy" id="2756294"/>
    <lineage>
        <taxon>Bacteria</taxon>
        <taxon>Bacillati</taxon>
        <taxon>Bacillota</taxon>
        <taxon>Bacilli</taxon>
        <taxon>Bacillales</taxon>
        <taxon>Thermoactinomycetaceae</taxon>
        <taxon>Thermoactinomyces</taxon>
    </lineage>
</organism>
<evidence type="ECO:0000313" key="1">
    <source>
        <dbReference type="EMBL" id="MBA4602110.1"/>
    </source>
</evidence>
<dbReference type="EMBL" id="JACEOL010000025">
    <property type="protein sequence ID" value="MBA4602110.1"/>
    <property type="molecule type" value="Genomic_DNA"/>
</dbReference>
<gene>
    <name evidence="1" type="ORF">H2C83_07215</name>
</gene>
<keyword evidence="2" id="KW-1185">Reference proteome</keyword>
<dbReference type="AlphaFoldDB" id="A0A7W1XS82"/>
<evidence type="ECO:0000313" key="2">
    <source>
        <dbReference type="Proteomes" id="UP000538292"/>
    </source>
</evidence>
<reference evidence="1 2" key="1">
    <citation type="submission" date="2020-07" db="EMBL/GenBank/DDBJ databases">
        <title>Thermoactinomyces phylogeny.</title>
        <authorList>
            <person name="Dunlap C."/>
        </authorList>
    </citation>
    <scope>NUCLEOTIDE SEQUENCE [LARGE SCALE GENOMIC DNA]</scope>
    <source>
        <strain evidence="1 2">AMNI-1</strain>
    </source>
</reference>
<protein>
    <submittedName>
        <fullName evidence="1">Uncharacterized protein</fullName>
    </submittedName>
</protein>
<accession>A0A7W1XS82</accession>